<evidence type="ECO:0000313" key="2">
    <source>
        <dbReference type="EMBL" id="SDG40817.1"/>
    </source>
</evidence>
<dbReference type="STRING" id="470826.SAMN04488027_101165"/>
<dbReference type="EMBL" id="FNCW01000001">
    <property type="protein sequence ID" value="SDG40817.1"/>
    <property type="molecule type" value="Genomic_DNA"/>
</dbReference>
<dbReference type="RefSeq" id="WP_093364354.1">
    <property type="nucleotide sequence ID" value="NZ_FNCW01000001.1"/>
</dbReference>
<evidence type="ECO:0008006" key="4">
    <source>
        <dbReference type="Google" id="ProtNLM"/>
    </source>
</evidence>
<name>A0A1G7U070_9FLAO</name>
<dbReference type="AlphaFoldDB" id="A0A1G7U070"/>
<protein>
    <recommendedName>
        <fullName evidence="4">SprB repeat-containing protein</fullName>
    </recommendedName>
</protein>
<accession>A0A1G7U070</accession>
<evidence type="ECO:0000313" key="3">
    <source>
        <dbReference type="Proteomes" id="UP000199296"/>
    </source>
</evidence>
<dbReference type="Proteomes" id="UP000199296">
    <property type="component" value="Unassembled WGS sequence"/>
</dbReference>
<organism evidence="2 3">
    <name type="scientific">Psychroflexus sediminis</name>
    <dbReference type="NCBI Taxonomy" id="470826"/>
    <lineage>
        <taxon>Bacteria</taxon>
        <taxon>Pseudomonadati</taxon>
        <taxon>Bacteroidota</taxon>
        <taxon>Flavobacteriia</taxon>
        <taxon>Flavobacteriales</taxon>
        <taxon>Flavobacteriaceae</taxon>
        <taxon>Psychroflexus</taxon>
    </lineage>
</organism>
<keyword evidence="3" id="KW-1185">Reference proteome</keyword>
<feature type="chain" id="PRO_5011792740" description="SprB repeat-containing protein" evidence="1">
    <location>
        <begin position="24"/>
        <end position="504"/>
    </location>
</feature>
<dbReference type="OrthoDB" id="1447704at2"/>
<evidence type="ECO:0000256" key="1">
    <source>
        <dbReference type="SAM" id="SignalP"/>
    </source>
</evidence>
<feature type="signal peptide" evidence="1">
    <location>
        <begin position="1"/>
        <end position="23"/>
    </location>
</feature>
<sequence length="504" mass="53180">MKQLNLKFYLLAILCFAGLTASAQDTQEICIGDTKNYSVTENPGSTYAWEVEEPTFEGTIKPIGAGNEIDIDWGTTPIGTYTLTVIETNNENCPGKPVSAMININPLPDIPQVALTQPGCGEEFGSMIVTSPTDADIQYSIDDGTNFQSDVNFTDLNPGTYEVIAQNALGCTSEPKEFVINDPLEFPQTPVVDVTQPECGDTNGSLEITEPTGTGLEYSIDGGTTFTTDLVYANLTPGDYTVVVSNGDCESQDVFTIDPAPTVPETPAVTVTNPECGDTTGSLKITAPTETGLTYSINGGAFTTDLVYANLTPGDYTVVVSNGDCESQDVFTIDPAPIVPETPVVTVTNPECGDTTGSLKITAPTETGLTYSINGGAFTTDLVYANLTPGDYTVVVSNGDCESQDAFTIDPAPSVPADPEFSILNPGCGETEGTITITKPLGSDLEYSADGGTTWKTDPEFVLSANAIYQIQVKNTLSGCTSRIVDATIQEAPEVPVTSPIQFN</sequence>
<proteinExistence type="predicted"/>
<reference evidence="2 3" key="1">
    <citation type="submission" date="2016-10" db="EMBL/GenBank/DDBJ databases">
        <authorList>
            <person name="de Groot N.N."/>
        </authorList>
    </citation>
    <scope>NUCLEOTIDE SEQUENCE [LARGE SCALE GENOMIC DNA]</scope>
    <source>
        <strain evidence="2 3">DSM 19803</strain>
    </source>
</reference>
<gene>
    <name evidence="2" type="ORF">SAMN04488027_101165</name>
</gene>
<keyword evidence="1" id="KW-0732">Signal</keyword>